<sequence>MNIANKVKRFFFRKLISTLDEHQLKWILNHNYPEWEKELVKQELSKRCNKYDNER</sequence>
<name>A0A0F5I342_BACTR</name>
<accession>A0A0F5I342</accession>
<dbReference type="Proteomes" id="UP000031563">
    <property type="component" value="Unassembled WGS sequence"/>
</dbReference>
<dbReference type="AlphaFoldDB" id="A0A0F5I342"/>
<gene>
    <name evidence="1" type="ORF">QY95_01946</name>
</gene>
<organism evidence="1 2">
    <name type="scientific">Bacillus thermotolerans</name>
    <name type="common">Quasibacillus thermotolerans</name>
    <dbReference type="NCBI Taxonomy" id="1221996"/>
    <lineage>
        <taxon>Bacteria</taxon>
        <taxon>Bacillati</taxon>
        <taxon>Bacillota</taxon>
        <taxon>Bacilli</taxon>
        <taxon>Bacillales</taxon>
        <taxon>Bacillaceae</taxon>
        <taxon>Bacillus</taxon>
    </lineage>
</organism>
<keyword evidence="2" id="KW-1185">Reference proteome</keyword>
<protein>
    <submittedName>
        <fullName evidence="1">Uncharacterized protein</fullName>
    </submittedName>
</protein>
<proteinExistence type="predicted"/>
<dbReference type="EMBL" id="JWIR02000034">
    <property type="protein sequence ID" value="KKB40074.1"/>
    <property type="molecule type" value="Genomic_DNA"/>
</dbReference>
<evidence type="ECO:0000313" key="2">
    <source>
        <dbReference type="Proteomes" id="UP000031563"/>
    </source>
</evidence>
<evidence type="ECO:0000313" key="1">
    <source>
        <dbReference type="EMBL" id="KKB40074.1"/>
    </source>
</evidence>
<reference evidence="1" key="1">
    <citation type="submission" date="2015-02" db="EMBL/GenBank/DDBJ databases">
        <title>Genome Assembly of Bacillaceae bacterium MTCC 8252.</title>
        <authorList>
            <person name="Verma A."/>
            <person name="Khatri I."/>
            <person name="Mual P."/>
            <person name="Subramanian S."/>
            <person name="Krishnamurthi S."/>
        </authorList>
    </citation>
    <scope>NUCLEOTIDE SEQUENCE [LARGE SCALE GENOMIC DNA]</scope>
    <source>
        <strain evidence="1">MTCC 8252</strain>
    </source>
</reference>
<comment type="caution">
    <text evidence="1">The sequence shown here is derived from an EMBL/GenBank/DDBJ whole genome shotgun (WGS) entry which is preliminary data.</text>
</comment>